<dbReference type="EC" id="2.1.1.-" evidence="9"/>
<keyword evidence="9" id="KW-0808">Transferase</keyword>
<comment type="function">
    <text evidence="9">Plays an essential role in type IV pili and type II pseudopili formation by proteolytically removing the leader sequence from substrate proteins and subsequently monomethylating the alpha-amino group of the newly exposed N-terminal phenylalanine.</text>
</comment>
<feature type="domain" description="Prepilin type IV endopeptidase peptidase" evidence="11">
    <location>
        <begin position="108"/>
        <end position="216"/>
    </location>
</feature>
<dbReference type="InterPro" id="IPR050882">
    <property type="entry name" value="Prepilin_peptidase/N-MTase"/>
</dbReference>
<evidence type="ECO:0000256" key="8">
    <source>
        <dbReference type="RuleBase" id="RU003793"/>
    </source>
</evidence>
<evidence type="ECO:0000256" key="10">
    <source>
        <dbReference type="SAM" id="Phobius"/>
    </source>
</evidence>
<keyword evidence="3" id="KW-1003">Cell membrane</keyword>
<keyword evidence="9" id="KW-0645">Protease</keyword>
<dbReference type="EC" id="3.4.23.43" evidence="9"/>
<comment type="catalytic activity">
    <reaction evidence="9">
        <text>Typically cleaves a -Gly-|-Phe- bond to release an N-terminal, basic peptide of 5-8 residues from type IV prepilin, and then N-methylates the new N-terminal amino group, the methyl donor being S-adenosyl-L-methionine.</text>
        <dbReference type="EC" id="3.4.23.43"/>
    </reaction>
</comment>
<feature type="transmembrane region" description="Helical" evidence="10">
    <location>
        <begin position="6"/>
        <end position="28"/>
    </location>
</feature>
<evidence type="ECO:0000256" key="5">
    <source>
        <dbReference type="ARBA" id="ARBA00022692"/>
    </source>
</evidence>
<dbReference type="GO" id="GO:0005886">
    <property type="term" value="C:plasma membrane"/>
    <property type="evidence" value="ECO:0007669"/>
    <property type="project" value="UniProtKB-SubCell"/>
</dbReference>
<organism evidence="13 14">
    <name type="scientific">Geosporobacter ferrireducens</name>
    <dbReference type="NCBI Taxonomy" id="1424294"/>
    <lineage>
        <taxon>Bacteria</taxon>
        <taxon>Bacillati</taxon>
        <taxon>Bacillota</taxon>
        <taxon>Clostridia</taxon>
        <taxon>Peptostreptococcales</taxon>
        <taxon>Thermotaleaceae</taxon>
        <taxon>Geosporobacter</taxon>
    </lineage>
</organism>
<keyword evidence="9" id="KW-0511">Multifunctional enzyme</keyword>
<protein>
    <recommendedName>
        <fullName evidence="9">Prepilin leader peptidase/N-methyltransferase</fullName>
        <ecNumber evidence="9">2.1.1.-</ecNumber>
        <ecNumber evidence="9">3.4.23.43</ecNumber>
    </recommendedName>
</protein>
<dbReference type="EMBL" id="CP017269">
    <property type="protein sequence ID" value="AOT68176.1"/>
    <property type="molecule type" value="Genomic_DNA"/>
</dbReference>
<evidence type="ECO:0000313" key="13">
    <source>
        <dbReference type="EMBL" id="AOT68176.1"/>
    </source>
</evidence>
<dbReference type="InterPro" id="IPR000045">
    <property type="entry name" value="Prepilin_IV_endopep_pep"/>
</dbReference>
<evidence type="ECO:0000256" key="4">
    <source>
        <dbReference type="ARBA" id="ARBA00022519"/>
    </source>
</evidence>
<feature type="transmembrane region" description="Helical" evidence="10">
    <location>
        <begin position="155"/>
        <end position="175"/>
    </location>
</feature>
<feature type="transmembrane region" description="Helical" evidence="10">
    <location>
        <begin position="232"/>
        <end position="255"/>
    </location>
</feature>
<sequence>MSEGKKLVNIIIFIYGLLIGSFLNVCIYRIPIEKSIIFPASHCPLCSTSLKPIDLIPVASYLSTAGKCRYCGEKISLRYPTFELITALIFSLLYYIFGLSVDFFVYTFIASLLIVVTGIDLDYQIIPDEIVLIGIGAAVIYILYSYFILKIPISLLSHLGGLLVGGGLFLLIAIASNGGMGGGDIKLMGMLGLWLGIKGILITTFLSFIIGAVISLILLATGQKTRKEAIPFGPFIAAAALITICFQEELLTWYIQRFIS</sequence>
<dbReference type="InterPro" id="IPR010627">
    <property type="entry name" value="Prepilin_pept_A24_N"/>
</dbReference>
<keyword evidence="9" id="KW-0378">Hydrolase</keyword>
<proteinExistence type="inferred from homology"/>
<dbReference type="InterPro" id="IPR014032">
    <property type="entry name" value="Peptidase_A24A_bac"/>
</dbReference>
<reference evidence="13 14" key="1">
    <citation type="submission" date="2016-09" db="EMBL/GenBank/DDBJ databases">
        <title>Genomic analysis reveals versatility of anaerobic energy metabolism of Geosporobacter ferrireducens IRF9 of phylum Firmicutes.</title>
        <authorList>
            <person name="Kim S.-J."/>
        </authorList>
    </citation>
    <scope>NUCLEOTIDE SEQUENCE [LARGE SCALE GENOMIC DNA]</scope>
    <source>
        <strain evidence="13 14">IRF9</strain>
    </source>
</reference>
<dbReference type="KEGG" id="gfe:Gferi_00405"/>
<keyword evidence="7 10" id="KW-0472">Membrane</keyword>
<keyword evidence="6 10" id="KW-1133">Transmembrane helix</keyword>
<dbReference type="Proteomes" id="UP000095743">
    <property type="component" value="Chromosome"/>
</dbReference>
<evidence type="ECO:0000259" key="11">
    <source>
        <dbReference type="Pfam" id="PF01478"/>
    </source>
</evidence>
<dbReference type="GO" id="GO:0006465">
    <property type="term" value="P:signal peptide processing"/>
    <property type="evidence" value="ECO:0007669"/>
    <property type="project" value="TreeGrafter"/>
</dbReference>
<evidence type="ECO:0000256" key="2">
    <source>
        <dbReference type="ARBA" id="ARBA00005801"/>
    </source>
</evidence>
<dbReference type="GO" id="GO:0004190">
    <property type="term" value="F:aspartic-type endopeptidase activity"/>
    <property type="evidence" value="ECO:0007669"/>
    <property type="project" value="UniProtKB-EC"/>
</dbReference>
<gene>
    <name evidence="13" type="ORF">Gferi_00405</name>
</gene>
<evidence type="ECO:0000259" key="12">
    <source>
        <dbReference type="Pfam" id="PF06750"/>
    </source>
</evidence>
<keyword evidence="5 9" id="KW-0812">Transmembrane</keyword>
<comment type="subcellular location">
    <subcellularLocation>
        <location evidence="1">Cell inner membrane</location>
        <topology evidence="1">Multi-pass membrane protein</topology>
    </subcellularLocation>
    <subcellularLocation>
        <location evidence="9">Cell membrane</location>
        <topology evidence="9">Multi-pass membrane protein</topology>
    </subcellularLocation>
</comment>
<feature type="transmembrane region" description="Helical" evidence="10">
    <location>
        <begin position="187"/>
        <end position="220"/>
    </location>
</feature>
<keyword evidence="14" id="KW-1185">Reference proteome</keyword>
<name>A0A1D8GB94_9FIRM</name>
<dbReference type="GO" id="GO:0008168">
    <property type="term" value="F:methyltransferase activity"/>
    <property type="evidence" value="ECO:0007669"/>
    <property type="project" value="UniProtKB-KW"/>
</dbReference>
<evidence type="ECO:0000256" key="7">
    <source>
        <dbReference type="ARBA" id="ARBA00023136"/>
    </source>
</evidence>
<evidence type="ECO:0000256" key="3">
    <source>
        <dbReference type="ARBA" id="ARBA00022475"/>
    </source>
</evidence>
<evidence type="ECO:0000313" key="14">
    <source>
        <dbReference type="Proteomes" id="UP000095743"/>
    </source>
</evidence>
<dbReference type="PANTHER" id="PTHR30487:SF0">
    <property type="entry name" value="PREPILIN LEADER PEPTIDASE_N-METHYLTRANSFERASE-RELATED"/>
    <property type="match status" value="1"/>
</dbReference>
<feature type="transmembrane region" description="Helical" evidence="10">
    <location>
        <begin position="130"/>
        <end position="149"/>
    </location>
</feature>
<evidence type="ECO:0000256" key="9">
    <source>
        <dbReference type="RuleBase" id="RU003794"/>
    </source>
</evidence>
<feature type="domain" description="Prepilin peptidase A24 N-terminal" evidence="12">
    <location>
        <begin position="14"/>
        <end position="96"/>
    </location>
</feature>
<dbReference type="AlphaFoldDB" id="A0A1D8GB94"/>
<dbReference type="Pfam" id="PF01478">
    <property type="entry name" value="Peptidase_A24"/>
    <property type="match status" value="1"/>
</dbReference>
<dbReference type="GO" id="GO:0032259">
    <property type="term" value="P:methylation"/>
    <property type="evidence" value="ECO:0007669"/>
    <property type="project" value="UniProtKB-KW"/>
</dbReference>
<evidence type="ECO:0000256" key="6">
    <source>
        <dbReference type="ARBA" id="ARBA00022989"/>
    </source>
</evidence>
<dbReference type="Gene3D" id="1.20.120.1220">
    <property type="match status" value="1"/>
</dbReference>
<dbReference type="Pfam" id="PF06750">
    <property type="entry name" value="A24_N_bact"/>
    <property type="match status" value="1"/>
</dbReference>
<dbReference type="PRINTS" id="PR00864">
    <property type="entry name" value="PREPILNPTASE"/>
</dbReference>
<evidence type="ECO:0000256" key="1">
    <source>
        <dbReference type="ARBA" id="ARBA00004429"/>
    </source>
</evidence>
<comment type="similarity">
    <text evidence="2 8">Belongs to the peptidase A24 family.</text>
</comment>
<dbReference type="PANTHER" id="PTHR30487">
    <property type="entry name" value="TYPE 4 PREPILIN-LIKE PROTEINS LEADER PEPTIDE-PROCESSING ENZYME"/>
    <property type="match status" value="1"/>
</dbReference>
<keyword evidence="4" id="KW-0997">Cell inner membrane</keyword>
<dbReference type="STRING" id="1424294.Gferi_00405"/>
<keyword evidence="9" id="KW-0489">Methyltransferase</keyword>
<accession>A0A1D8GB94</accession>